<accession>A0ACB9HV53</accession>
<comment type="caution">
    <text evidence="1">The sequence shown here is derived from an EMBL/GenBank/DDBJ whole genome shotgun (WGS) entry which is preliminary data.</text>
</comment>
<keyword evidence="2" id="KW-1185">Reference proteome</keyword>
<organism evidence="1 2">
    <name type="scientific">Smallanthus sonchifolius</name>
    <dbReference type="NCBI Taxonomy" id="185202"/>
    <lineage>
        <taxon>Eukaryota</taxon>
        <taxon>Viridiplantae</taxon>
        <taxon>Streptophyta</taxon>
        <taxon>Embryophyta</taxon>
        <taxon>Tracheophyta</taxon>
        <taxon>Spermatophyta</taxon>
        <taxon>Magnoliopsida</taxon>
        <taxon>eudicotyledons</taxon>
        <taxon>Gunneridae</taxon>
        <taxon>Pentapetalae</taxon>
        <taxon>asterids</taxon>
        <taxon>campanulids</taxon>
        <taxon>Asterales</taxon>
        <taxon>Asteraceae</taxon>
        <taxon>Asteroideae</taxon>
        <taxon>Heliantheae alliance</taxon>
        <taxon>Millerieae</taxon>
        <taxon>Smallanthus</taxon>
    </lineage>
</organism>
<sequence length="817" mass="89810">MLFSCRGRARGLTTMAAFDYAQNLYDVALKPRILRSLINEHIPEEKQQLRNSLAFEHVVSAIKTHQLLSERVVQSGDDKKTIEKWKSAVDFWIDRVLMLVSSNMPDKCWAGICLLGVTCEGCSSERFLASYSVWFQKLLAHLQASAGSSFVKLACCVSISDLLTRLSGFPNMKREGSSHAAKLLQPVLKLIQEDSSDAEGSVNLLCTVLTSFPSSLQKNYDSAEAAIVTKLMSGKCNTNMVKKLALCLSLLPKSRGDADSWSLMIQKVLIAINVLLNDSFQGLEEEIKTMRALVPLGKDPPTPLGGLPIFDISNKSTRLERVSMASISSLMLCCSTMLTTSYLAQAKVPIQLLLMLVERVLMVDGSLTQTLYPTITAMQQEYICLELPVQHSYCLDILCGIVKEARSQLLPHAAHIIRIVTEYLRKCELPELRVKLYALIKLMLLSMGVGLSLYLAEDVVNNASIDLDSVSDRGGEAHSNSESMQKKRKHEMTVMSFENQAQTNYSPKNLVPIAVKIAALEALETLLTVGGASGSNSWRSSVDSLVITVATDACKGGWIKPANDFNNSQNSSSYWADFQLASLRALLASLLSPGRIRPPYLAHGLELYRKGKQETGTKLAEFCAHALMALEVLIHPRAIPLIDFGSSIEYPVSGVKNRFMENYTYSGAQKHNVFPGGTSRKGPENPQSEDDDLYEKWVKDSDGNQPPVTEQENNETPPQLAEKVVSGAEVVPENKGKGILVETQSVKEVNKPPEILSQTVDFRASDNMVTCNPETEGKAPVSGSVGGMEFKFDLGNNDDPMDEIPDIVDVEPDSDEE</sequence>
<dbReference type="Proteomes" id="UP001056120">
    <property type="component" value="Linkage Group LG11"/>
</dbReference>
<gene>
    <name evidence="1" type="ORF">L1987_34919</name>
</gene>
<reference evidence="2" key="1">
    <citation type="journal article" date="2022" name="Mol. Ecol. Resour.">
        <title>The genomes of chicory, endive, great burdock and yacon provide insights into Asteraceae palaeo-polyploidization history and plant inulin production.</title>
        <authorList>
            <person name="Fan W."/>
            <person name="Wang S."/>
            <person name="Wang H."/>
            <person name="Wang A."/>
            <person name="Jiang F."/>
            <person name="Liu H."/>
            <person name="Zhao H."/>
            <person name="Xu D."/>
            <person name="Zhang Y."/>
        </authorList>
    </citation>
    <scope>NUCLEOTIDE SEQUENCE [LARGE SCALE GENOMIC DNA]</scope>
    <source>
        <strain evidence="2">cv. Yunnan</strain>
    </source>
</reference>
<evidence type="ECO:0000313" key="2">
    <source>
        <dbReference type="Proteomes" id="UP001056120"/>
    </source>
</evidence>
<proteinExistence type="predicted"/>
<reference evidence="1 2" key="2">
    <citation type="journal article" date="2022" name="Mol. Ecol. Resour.">
        <title>The genomes of chicory, endive, great burdock and yacon provide insights into Asteraceae paleo-polyploidization history and plant inulin production.</title>
        <authorList>
            <person name="Fan W."/>
            <person name="Wang S."/>
            <person name="Wang H."/>
            <person name="Wang A."/>
            <person name="Jiang F."/>
            <person name="Liu H."/>
            <person name="Zhao H."/>
            <person name="Xu D."/>
            <person name="Zhang Y."/>
        </authorList>
    </citation>
    <scope>NUCLEOTIDE SEQUENCE [LARGE SCALE GENOMIC DNA]</scope>
    <source>
        <strain evidence="2">cv. Yunnan</strain>
        <tissue evidence="1">Leaves</tissue>
    </source>
</reference>
<protein>
    <submittedName>
        <fullName evidence="1">Uncharacterized protein</fullName>
    </submittedName>
</protein>
<evidence type="ECO:0000313" key="1">
    <source>
        <dbReference type="EMBL" id="KAI3799620.1"/>
    </source>
</evidence>
<dbReference type="EMBL" id="CM042028">
    <property type="protein sequence ID" value="KAI3799620.1"/>
    <property type="molecule type" value="Genomic_DNA"/>
</dbReference>
<name>A0ACB9HV53_9ASTR</name>